<gene>
    <name evidence="4" type="ORF">INR99_11425</name>
</gene>
<dbReference type="GO" id="GO:0016887">
    <property type="term" value="F:ATP hydrolysis activity"/>
    <property type="evidence" value="ECO:0007669"/>
    <property type="project" value="TreeGrafter"/>
</dbReference>
<dbReference type="InterPro" id="IPR050625">
    <property type="entry name" value="ParA/MinD_ATPase"/>
</dbReference>
<dbReference type="SUPFAM" id="SSF52540">
    <property type="entry name" value="P-loop containing nucleoside triphosphate hydrolases"/>
    <property type="match status" value="1"/>
</dbReference>
<name>A0A8J7G224_9NEIS</name>
<sequence length="301" mass="32952">MARRPVDQATGLRQLVPSSPIRSVSITGSLGSAGATTTAINLAAALAERHREVLVLDEFSGSNTISQRLRLPERFQLEHVLQRQIELCSLLQITAEGFALLPFAAAPAALACLNDIEQRWLASEFEQLSSFADFILLDTRPSTTPGVASLSIAADDVVIVLNNRADSLTDSYASIKLLATEHGRRDFRILVNRVSSLAEATALFQRLKQVALQFLDETLTLRLIGYVPEDDAIAQASRMGCSVLAAFPESEASVAFRQLADSMLRWAAPLQPASSPAGFIHHLVESCRRRFDRYDEAQQHP</sequence>
<dbReference type="GO" id="GO:0005524">
    <property type="term" value="F:ATP binding"/>
    <property type="evidence" value="ECO:0007669"/>
    <property type="project" value="UniProtKB-KW"/>
</dbReference>
<reference evidence="4 5" key="1">
    <citation type="submission" date="2020-10" db="EMBL/GenBank/DDBJ databases">
        <title>The genome sequence of Chitinilyticum litopenaei 4Y14.</title>
        <authorList>
            <person name="Liu Y."/>
        </authorList>
    </citation>
    <scope>NUCLEOTIDE SEQUENCE [LARGE SCALE GENOMIC DNA]</scope>
    <source>
        <strain evidence="4 5">4Y14</strain>
    </source>
</reference>
<dbReference type="Gene3D" id="3.40.50.300">
    <property type="entry name" value="P-loop containing nucleotide triphosphate hydrolases"/>
    <property type="match status" value="1"/>
</dbReference>
<protein>
    <submittedName>
        <fullName evidence="4">AAA family ATPase</fullName>
    </submittedName>
</protein>
<evidence type="ECO:0000313" key="4">
    <source>
        <dbReference type="EMBL" id="MBE9609953.1"/>
    </source>
</evidence>
<feature type="domain" description="AAA" evidence="3">
    <location>
        <begin position="24"/>
        <end position="165"/>
    </location>
</feature>
<dbReference type="Proteomes" id="UP000604481">
    <property type="component" value="Unassembled WGS sequence"/>
</dbReference>
<dbReference type="InterPro" id="IPR025669">
    <property type="entry name" value="AAA_dom"/>
</dbReference>
<dbReference type="InterPro" id="IPR027417">
    <property type="entry name" value="P-loop_NTPase"/>
</dbReference>
<dbReference type="GO" id="GO:0005829">
    <property type="term" value="C:cytosol"/>
    <property type="evidence" value="ECO:0007669"/>
    <property type="project" value="TreeGrafter"/>
</dbReference>
<dbReference type="EMBL" id="JADFUA010000006">
    <property type="protein sequence ID" value="MBE9609953.1"/>
    <property type="molecule type" value="Genomic_DNA"/>
</dbReference>
<dbReference type="RefSeq" id="WP_194116476.1">
    <property type="nucleotide sequence ID" value="NZ_JADFUA010000006.1"/>
</dbReference>
<dbReference type="AlphaFoldDB" id="A0A8J7G224"/>
<keyword evidence="2" id="KW-0067">ATP-binding</keyword>
<evidence type="ECO:0000256" key="2">
    <source>
        <dbReference type="ARBA" id="ARBA00022840"/>
    </source>
</evidence>
<proteinExistence type="predicted"/>
<accession>A0A8J7G224</accession>
<evidence type="ECO:0000313" key="5">
    <source>
        <dbReference type="Proteomes" id="UP000604481"/>
    </source>
</evidence>
<dbReference type="PANTHER" id="PTHR43384:SF4">
    <property type="entry name" value="CELLULOSE BIOSYNTHESIS PROTEIN BCSQ-RELATED"/>
    <property type="match status" value="1"/>
</dbReference>
<evidence type="ECO:0000256" key="1">
    <source>
        <dbReference type="ARBA" id="ARBA00022741"/>
    </source>
</evidence>
<evidence type="ECO:0000259" key="3">
    <source>
        <dbReference type="Pfam" id="PF13614"/>
    </source>
</evidence>
<dbReference type="GO" id="GO:0051782">
    <property type="term" value="P:negative regulation of cell division"/>
    <property type="evidence" value="ECO:0007669"/>
    <property type="project" value="TreeGrafter"/>
</dbReference>
<organism evidence="4 5">
    <name type="scientific">Chitinilyticum piscinae</name>
    <dbReference type="NCBI Taxonomy" id="2866724"/>
    <lineage>
        <taxon>Bacteria</taxon>
        <taxon>Pseudomonadati</taxon>
        <taxon>Pseudomonadota</taxon>
        <taxon>Betaproteobacteria</taxon>
        <taxon>Neisseriales</taxon>
        <taxon>Chitinibacteraceae</taxon>
        <taxon>Chitinilyticum</taxon>
    </lineage>
</organism>
<dbReference type="GO" id="GO:0009898">
    <property type="term" value="C:cytoplasmic side of plasma membrane"/>
    <property type="evidence" value="ECO:0007669"/>
    <property type="project" value="TreeGrafter"/>
</dbReference>
<dbReference type="Pfam" id="PF13614">
    <property type="entry name" value="AAA_31"/>
    <property type="match status" value="1"/>
</dbReference>
<keyword evidence="5" id="KW-1185">Reference proteome</keyword>
<comment type="caution">
    <text evidence="4">The sequence shown here is derived from an EMBL/GenBank/DDBJ whole genome shotgun (WGS) entry which is preliminary data.</text>
</comment>
<keyword evidence="1" id="KW-0547">Nucleotide-binding</keyword>
<dbReference type="PANTHER" id="PTHR43384">
    <property type="entry name" value="SEPTUM SITE-DETERMINING PROTEIN MIND HOMOLOG, CHLOROPLASTIC-RELATED"/>
    <property type="match status" value="1"/>
</dbReference>